<dbReference type="InterPro" id="IPR008995">
    <property type="entry name" value="Mo/tungstate-bd_C_term_dom"/>
</dbReference>
<dbReference type="EMBL" id="LDRV01000040">
    <property type="protein sequence ID" value="KTS12940.1"/>
    <property type="molecule type" value="Genomic_DNA"/>
</dbReference>
<keyword evidence="2" id="KW-0547">Nucleotide-binding</keyword>
<evidence type="ECO:0000256" key="3">
    <source>
        <dbReference type="ARBA" id="ARBA00022840"/>
    </source>
</evidence>
<keyword evidence="1" id="KW-0813">Transport</keyword>
<dbReference type="Proteomes" id="UP000072189">
    <property type="component" value="Unassembled WGS sequence"/>
</dbReference>
<dbReference type="PROSITE" id="PS50893">
    <property type="entry name" value="ABC_TRANSPORTER_2"/>
    <property type="match status" value="1"/>
</dbReference>
<dbReference type="InterPro" id="IPR003439">
    <property type="entry name" value="ABC_transporter-like_ATP-bd"/>
</dbReference>
<dbReference type="PANTHER" id="PTHR42781:SF4">
    <property type="entry name" value="SPERMIDINE_PUTRESCINE IMPORT ATP-BINDING PROTEIN POTA"/>
    <property type="match status" value="1"/>
</dbReference>
<dbReference type="GO" id="GO:0005524">
    <property type="term" value="F:ATP binding"/>
    <property type="evidence" value="ECO:0007669"/>
    <property type="project" value="UniProtKB-KW"/>
</dbReference>
<dbReference type="PANTHER" id="PTHR42781">
    <property type="entry name" value="SPERMIDINE/PUTRESCINE IMPORT ATP-BINDING PROTEIN POTA"/>
    <property type="match status" value="1"/>
</dbReference>
<dbReference type="InterPro" id="IPR050093">
    <property type="entry name" value="ABC_SmlMolc_Importer"/>
</dbReference>
<dbReference type="PATRIC" id="fig|2033.7.peg.2106"/>
<dbReference type="GO" id="GO:0043190">
    <property type="term" value="C:ATP-binding cassette (ABC) transporter complex"/>
    <property type="evidence" value="ECO:0007669"/>
    <property type="project" value="InterPro"/>
</dbReference>
<evidence type="ECO:0000259" key="4">
    <source>
        <dbReference type="PROSITE" id="PS50893"/>
    </source>
</evidence>
<feature type="domain" description="ABC transporter" evidence="4">
    <location>
        <begin position="20"/>
        <end position="243"/>
    </location>
</feature>
<dbReference type="InterPro" id="IPR027417">
    <property type="entry name" value="P-loop_NTPase"/>
</dbReference>
<sequence>MRSVDPPPSTGDSARAGWAISLQGVRRSRAGNPVLRDIDLEIRSGEIIAFVGPIGCGASTLLRAVTGAERPDAGVITVDGRAGAAAPRIPEVRDRTPVARFGRVGTSIAAMTRRVGRPDAEAEATRLAQVVGLGALDKLVHRLAHGDRQRWALARALATGPGALALDDPLAALPTAARAETRDRVVHELRARRVTTLWVTRDTAEAAAVADRLVVMDRGRVIAAGSPDELYTRVDDAVVAEVLGPVNAVPGIVDGSIVEVWGREVPLARPAADGHCEVIVRPENVLVIGSDDPGMDAVVEATTFLGSARRSTVRTSDGVQVVVEHPSELRLDPEDHIRVALAPAPATIRPIG</sequence>
<dbReference type="GO" id="GO:0022857">
    <property type="term" value="F:transmembrane transporter activity"/>
    <property type="evidence" value="ECO:0007669"/>
    <property type="project" value="InterPro"/>
</dbReference>
<evidence type="ECO:0000256" key="1">
    <source>
        <dbReference type="ARBA" id="ARBA00022448"/>
    </source>
</evidence>
<dbReference type="Gene3D" id="3.40.50.300">
    <property type="entry name" value="P-loop containing nucleotide triphosphate hydrolases"/>
    <property type="match status" value="1"/>
</dbReference>
<comment type="caution">
    <text evidence="5">The sequence shown here is derived from an EMBL/GenBank/DDBJ whole genome shotgun (WGS) entry which is preliminary data.</text>
</comment>
<gene>
    <name evidence="5" type="ORF">RSA3_07235</name>
</gene>
<dbReference type="GO" id="GO:0016887">
    <property type="term" value="F:ATP hydrolysis activity"/>
    <property type="evidence" value="ECO:0007669"/>
    <property type="project" value="InterPro"/>
</dbReference>
<evidence type="ECO:0000313" key="5">
    <source>
        <dbReference type="EMBL" id="KTS12940.1"/>
    </source>
</evidence>
<dbReference type="InterPro" id="IPR003593">
    <property type="entry name" value="AAA+_ATPase"/>
</dbReference>
<keyword evidence="3" id="KW-0067">ATP-binding</keyword>
<dbReference type="SMART" id="SM00382">
    <property type="entry name" value="AAA"/>
    <property type="match status" value="1"/>
</dbReference>
<accession>A0A147F8P0</accession>
<dbReference type="InterPro" id="IPR013611">
    <property type="entry name" value="Transp-assoc_OB_typ2"/>
</dbReference>
<organism evidence="5 6">
    <name type="scientific">Microbacterium testaceum</name>
    <name type="common">Aureobacterium testaceum</name>
    <name type="synonym">Brevibacterium testaceum</name>
    <dbReference type="NCBI Taxonomy" id="2033"/>
    <lineage>
        <taxon>Bacteria</taxon>
        <taxon>Bacillati</taxon>
        <taxon>Actinomycetota</taxon>
        <taxon>Actinomycetes</taxon>
        <taxon>Micrococcales</taxon>
        <taxon>Microbacteriaceae</taxon>
        <taxon>Microbacterium</taxon>
    </lineage>
</organism>
<reference evidence="5 6" key="1">
    <citation type="journal article" date="2016" name="Front. Microbiol.">
        <title>Genomic Resource of Rice Seed Associated Bacteria.</title>
        <authorList>
            <person name="Midha S."/>
            <person name="Bansal K."/>
            <person name="Sharma S."/>
            <person name="Kumar N."/>
            <person name="Patil P.P."/>
            <person name="Chaudhry V."/>
            <person name="Patil P.B."/>
        </authorList>
    </citation>
    <scope>NUCLEOTIDE SEQUENCE [LARGE SCALE GENOMIC DNA]</scope>
    <source>
        <strain evidence="5 6">RSA3</strain>
    </source>
</reference>
<dbReference type="AlphaFoldDB" id="A0A147F8P0"/>
<dbReference type="SUPFAM" id="SSF50331">
    <property type="entry name" value="MOP-like"/>
    <property type="match status" value="1"/>
</dbReference>
<evidence type="ECO:0000256" key="2">
    <source>
        <dbReference type="ARBA" id="ARBA00022741"/>
    </source>
</evidence>
<evidence type="ECO:0000313" key="6">
    <source>
        <dbReference type="Proteomes" id="UP000072189"/>
    </source>
</evidence>
<dbReference type="Pfam" id="PF00005">
    <property type="entry name" value="ABC_tran"/>
    <property type="match status" value="1"/>
</dbReference>
<protein>
    <recommendedName>
        <fullName evidence="4">ABC transporter domain-containing protein</fullName>
    </recommendedName>
</protein>
<dbReference type="SUPFAM" id="SSF52540">
    <property type="entry name" value="P-loop containing nucleoside triphosphate hydrolases"/>
    <property type="match status" value="1"/>
</dbReference>
<name>A0A147F8P0_MICTE</name>
<proteinExistence type="predicted"/>
<dbReference type="Pfam" id="PF08402">
    <property type="entry name" value="TOBE_2"/>
    <property type="match status" value="1"/>
</dbReference>